<dbReference type="AlphaFoldDB" id="A0A165F0N4"/>
<dbReference type="PANTHER" id="PTHR14187:SF5">
    <property type="entry name" value="HEAT SHOCK 70 KDA PROTEIN 12A"/>
    <property type="match status" value="1"/>
</dbReference>
<dbReference type="SUPFAM" id="SSF53067">
    <property type="entry name" value="Actin-like ATPase domain"/>
    <property type="match status" value="2"/>
</dbReference>
<name>A0A165F0N4_EXIGL</name>
<evidence type="ECO:0000313" key="2">
    <source>
        <dbReference type="EMBL" id="KZV88104.1"/>
    </source>
</evidence>
<keyword evidence="1" id="KW-1133">Transmembrane helix</keyword>
<sequence>MPVGTYNGPDRLVFAIDLGTTMTAVAYAHLRMGAIPQFRMVTRWPGQEDAQGECKVPTAVRYDYNGQPVHFGAEAVDVEHEQDGPLATWFKLWLHPEELRDTYGLEAPALPEGVPLERVYSDFLHYVFKHAQQFVKNVAMSNEVQENYDIVMAIPNAWDNRQQTFIRNAAVAANIFPRNFDPRRLLFVSESEASVHFAIEHVPDIGAWLRPNTTFAVLDAGGSTVDTTLYKCIKTWPKLQLVEVTASECVQAGSALLDQDIENLVKKKLETWKGVTPFYISAIVAEWEKKTKRKFNRGGRDVVIAIGQDRITFTNSEVSDIFHRPVSAIISSVEAALSRLDKDVTCTALLMVGGFAESAYLRDFLGLCLNKHNVKQIMMDEATKKAAAEGACIWYSKQYVVARAARTTYGVRVDEDYDVKKYPYHRARPPCVDEDDGRLRAEDVFSVLVRKNQIVQNDEAVSFPYFELYEKNPSPRELGDFSCELLYCDAPIPPNYAADLEGALLPSVRHACTLKADLSRLYNNLEVKRHQRTGKPYWRLNFKVEVFFGQTSLCANLVWNENGKVKKGSVSVIPDSVV</sequence>
<reference evidence="2 3" key="1">
    <citation type="journal article" date="2016" name="Mol. Biol. Evol.">
        <title>Comparative Genomics of Early-Diverging Mushroom-Forming Fungi Provides Insights into the Origins of Lignocellulose Decay Capabilities.</title>
        <authorList>
            <person name="Nagy L.G."/>
            <person name="Riley R."/>
            <person name="Tritt A."/>
            <person name="Adam C."/>
            <person name="Daum C."/>
            <person name="Floudas D."/>
            <person name="Sun H."/>
            <person name="Yadav J.S."/>
            <person name="Pangilinan J."/>
            <person name="Larsson K.H."/>
            <person name="Matsuura K."/>
            <person name="Barry K."/>
            <person name="Labutti K."/>
            <person name="Kuo R."/>
            <person name="Ohm R.A."/>
            <person name="Bhattacharya S.S."/>
            <person name="Shirouzu T."/>
            <person name="Yoshinaga Y."/>
            <person name="Martin F.M."/>
            <person name="Grigoriev I.V."/>
            <person name="Hibbett D.S."/>
        </authorList>
    </citation>
    <scope>NUCLEOTIDE SEQUENCE [LARGE SCALE GENOMIC DNA]</scope>
    <source>
        <strain evidence="2 3">HHB12029</strain>
    </source>
</reference>
<evidence type="ECO:0000256" key="1">
    <source>
        <dbReference type="SAM" id="Phobius"/>
    </source>
</evidence>
<dbReference type="InterPro" id="IPR043129">
    <property type="entry name" value="ATPase_NBD"/>
</dbReference>
<dbReference type="OrthoDB" id="2963168at2759"/>
<evidence type="ECO:0000313" key="3">
    <source>
        <dbReference type="Proteomes" id="UP000077266"/>
    </source>
</evidence>
<dbReference type="Proteomes" id="UP000077266">
    <property type="component" value="Unassembled WGS sequence"/>
</dbReference>
<keyword evidence="1" id="KW-0472">Membrane</keyword>
<dbReference type="STRING" id="1314781.A0A165F0N4"/>
<proteinExistence type="predicted"/>
<gene>
    <name evidence="2" type="ORF">EXIGLDRAFT_679279</name>
</gene>
<dbReference type="InParanoid" id="A0A165F0N4"/>
<keyword evidence="1" id="KW-0812">Transmembrane</keyword>
<dbReference type="PANTHER" id="PTHR14187">
    <property type="entry name" value="ALPHA KINASE/ELONGATION FACTOR 2 KINASE"/>
    <property type="match status" value="1"/>
</dbReference>
<dbReference type="EMBL" id="KV426107">
    <property type="protein sequence ID" value="KZV88104.1"/>
    <property type="molecule type" value="Genomic_DNA"/>
</dbReference>
<dbReference type="Gene3D" id="3.30.420.40">
    <property type="match status" value="2"/>
</dbReference>
<organism evidence="2 3">
    <name type="scientific">Exidia glandulosa HHB12029</name>
    <dbReference type="NCBI Taxonomy" id="1314781"/>
    <lineage>
        <taxon>Eukaryota</taxon>
        <taxon>Fungi</taxon>
        <taxon>Dikarya</taxon>
        <taxon>Basidiomycota</taxon>
        <taxon>Agaricomycotina</taxon>
        <taxon>Agaricomycetes</taxon>
        <taxon>Auriculariales</taxon>
        <taxon>Exidiaceae</taxon>
        <taxon>Exidia</taxon>
    </lineage>
</organism>
<dbReference type="CDD" id="cd10170">
    <property type="entry name" value="ASKHA_NBD_HSP70"/>
    <property type="match status" value="1"/>
</dbReference>
<feature type="transmembrane region" description="Helical" evidence="1">
    <location>
        <begin position="12"/>
        <end position="30"/>
    </location>
</feature>
<protein>
    <recommendedName>
        <fullName evidence="4">Actin-like ATPase domain-containing protein</fullName>
    </recommendedName>
</protein>
<dbReference type="Gene3D" id="3.90.640.10">
    <property type="entry name" value="Actin, Chain A, domain 4"/>
    <property type="match status" value="1"/>
</dbReference>
<accession>A0A165F0N4</accession>
<keyword evidence="3" id="KW-1185">Reference proteome</keyword>
<evidence type="ECO:0008006" key="4">
    <source>
        <dbReference type="Google" id="ProtNLM"/>
    </source>
</evidence>